<dbReference type="InterPro" id="IPR035755">
    <property type="entry name" value="RIM-BP_SH3_3"/>
</dbReference>
<gene>
    <name evidence="5" type="ORF">AALO_G00064080</name>
</gene>
<dbReference type="InterPro" id="IPR001452">
    <property type="entry name" value="SH3_domain"/>
</dbReference>
<dbReference type="CDD" id="cd12013">
    <property type="entry name" value="SH3_RIM-BP_3"/>
    <property type="match status" value="1"/>
</dbReference>
<feature type="region of interest" description="Disordered" evidence="3">
    <location>
        <begin position="339"/>
        <end position="363"/>
    </location>
</feature>
<dbReference type="SMART" id="SM00326">
    <property type="entry name" value="SH3"/>
    <property type="match status" value="2"/>
</dbReference>
<feature type="compositionally biased region" description="Basic residues" evidence="3">
    <location>
        <begin position="472"/>
        <end position="489"/>
    </location>
</feature>
<dbReference type="FunFam" id="2.30.30.40:FF:000016">
    <property type="entry name" value="RIMS-binding protein 2 isoform X2"/>
    <property type="match status" value="1"/>
</dbReference>
<organism evidence="5 6">
    <name type="scientific">Alosa alosa</name>
    <name type="common">allis shad</name>
    <dbReference type="NCBI Taxonomy" id="278164"/>
    <lineage>
        <taxon>Eukaryota</taxon>
        <taxon>Metazoa</taxon>
        <taxon>Chordata</taxon>
        <taxon>Craniata</taxon>
        <taxon>Vertebrata</taxon>
        <taxon>Euteleostomi</taxon>
        <taxon>Actinopterygii</taxon>
        <taxon>Neopterygii</taxon>
        <taxon>Teleostei</taxon>
        <taxon>Clupei</taxon>
        <taxon>Clupeiformes</taxon>
        <taxon>Clupeoidei</taxon>
        <taxon>Clupeidae</taxon>
        <taxon>Alosa</taxon>
    </lineage>
</organism>
<dbReference type="Pfam" id="PF07653">
    <property type="entry name" value="SH3_2"/>
    <property type="match status" value="2"/>
</dbReference>
<feature type="domain" description="SH3" evidence="4">
    <location>
        <begin position="493"/>
        <end position="571"/>
    </location>
</feature>
<feature type="domain" description="SH3" evidence="4">
    <location>
        <begin position="368"/>
        <end position="436"/>
    </location>
</feature>
<dbReference type="EMBL" id="JADWDJ010000005">
    <property type="protein sequence ID" value="KAG5280793.1"/>
    <property type="molecule type" value="Genomic_DNA"/>
</dbReference>
<dbReference type="GO" id="GO:0007274">
    <property type="term" value="P:neuromuscular synaptic transmission"/>
    <property type="evidence" value="ECO:0007669"/>
    <property type="project" value="TreeGrafter"/>
</dbReference>
<evidence type="ECO:0000313" key="5">
    <source>
        <dbReference type="EMBL" id="KAG5280793.1"/>
    </source>
</evidence>
<proteinExistence type="predicted"/>
<feature type="compositionally biased region" description="Basic and acidic residues" evidence="3">
    <location>
        <begin position="343"/>
        <end position="360"/>
    </location>
</feature>
<dbReference type="Gene3D" id="2.30.30.40">
    <property type="entry name" value="SH3 Domains"/>
    <property type="match status" value="2"/>
</dbReference>
<dbReference type="PRINTS" id="PR00452">
    <property type="entry name" value="SH3DOMAIN"/>
</dbReference>
<dbReference type="InterPro" id="IPR036028">
    <property type="entry name" value="SH3-like_dom_sf"/>
</dbReference>
<evidence type="ECO:0000256" key="1">
    <source>
        <dbReference type="ARBA" id="ARBA00022443"/>
    </source>
</evidence>
<feature type="region of interest" description="Disordered" evidence="3">
    <location>
        <begin position="472"/>
        <end position="492"/>
    </location>
</feature>
<dbReference type="FunFam" id="2.30.30.40:FF:000023">
    <property type="entry name" value="RIMS-binding protein 2 isoform F"/>
    <property type="match status" value="1"/>
</dbReference>
<dbReference type="CDD" id="cd12012">
    <property type="entry name" value="SH3_RIM-BP_2"/>
    <property type="match status" value="1"/>
</dbReference>
<dbReference type="PANTHER" id="PTHR14234:SF18">
    <property type="entry name" value="RIMS-BINDING PROTEIN 2"/>
    <property type="match status" value="1"/>
</dbReference>
<accession>A0AAV6H0A4</accession>
<dbReference type="InterPro" id="IPR035753">
    <property type="entry name" value="RIM-BP_SH3_2"/>
</dbReference>
<dbReference type="GO" id="GO:0045202">
    <property type="term" value="C:synapse"/>
    <property type="evidence" value="ECO:0007669"/>
    <property type="project" value="GOC"/>
</dbReference>
<keyword evidence="1 2" id="KW-0728">SH3 domain</keyword>
<sequence length="658" mass="74435">MKGASAELCCQITTDGHDLAEERDNWDLQREVVRQRSLRSKRLHSIPEVAEDEAEGGVVVEAMGQRTCFEDQRPGTASRGPHVYYQDSRQHNRLSPSKCIRRLQRQRSSPRYSSLDERGPGGLGWMSARQATKSPDSGLDCGSEEECSLGYRGVYMYGAGSPMRVGMGRSMRLIHCEGPVERRALAAGRKRTLTRQSSIEDDFLDVSMDIRSRRGDLGGYYDHPHYRQHYHQHPQRRFQSEGRLTDVGRSYYRDNRAHSVARLNRGMDEPLILGSSQSMARLDHTGRRTAHGCAPSPRRPMMVPSIEITMENNSEGSKVNLSPVKEDVYYGSVARRRKWPPQRSDHRYDDYGGRGRRSPEYYESEPEDLTRIFVALFDYDPLSMSPNPDAGVEELPFKEGQIIKVYGDKDTDGFYRAEIGGRRGLIPCNMVSEIQTEDDEMMDQLLKQGFLPLNTPVEKIVNCNRFKDGRSINRRSRKSKRERNRRSGRQHAVSTRRMVALYDYDPRESSPNVDVETHYGGTRLSEEAELTFCAGDVITVFGEIDEDGFYYGELNGHKGLIPSNFLEEVPEDVEVYLTDTPSRYPQDHPSRTKTKRVPLDKSGPPRRAATPTVRPRIPGSGPASQGPGSPMRAARTNTKTKGLLSKGKKLLKKLGAVK</sequence>
<reference evidence="5" key="1">
    <citation type="submission" date="2020-10" db="EMBL/GenBank/DDBJ databases">
        <title>Chromosome-scale genome assembly of the Allis shad, Alosa alosa.</title>
        <authorList>
            <person name="Margot Z."/>
            <person name="Christophe K."/>
            <person name="Cabau C."/>
            <person name="Louis A."/>
            <person name="Berthelot C."/>
            <person name="Parey E."/>
            <person name="Roest Crollius H."/>
            <person name="Montfort J."/>
            <person name="Robinson-Rechavi M."/>
            <person name="Bucao C."/>
            <person name="Bouchez O."/>
            <person name="Gislard M."/>
            <person name="Lluch J."/>
            <person name="Milhes M."/>
            <person name="Lampietro C."/>
            <person name="Lopez Roques C."/>
            <person name="Donnadieu C."/>
            <person name="Braasch I."/>
            <person name="Desvignes T."/>
            <person name="Postlethwait J."/>
            <person name="Bobe J."/>
            <person name="Guiguen Y."/>
        </authorList>
    </citation>
    <scope>NUCLEOTIDE SEQUENCE</scope>
    <source>
        <strain evidence="5">M-15738</strain>
        <tissue evidence="5">Blood</tissue>
    </source>
</reference>
<dbReference type="SUPFAM" id="SSF50044">
    <property type="entry name" value="SH3-domain"/>
    <property type="match status" value="2"/>
</dbReference>
<protein>
    <recommendedName>
        <fullName evidence="4">SH3 domain-containing protein</fullName>
    </recommendedName>
</protein>
<dbReference type="PROSITE" id="PS50002">
    <property type="entry name" value="SH3"/>
    <property type="match status" value="2"/>
</dbReference>
<name>A0AAV6H0A4_9TELE</name>
<evidence type="ECO:0000256" key="3">
    <source>
        <dbReference type="SAM" id="MobiDB-lite"/>
    </source>
</evidence>
<dbReference type="PANTHER" id="PTHR14234">
    <property type="entry name" value="RIM BINDING PROTEIN-RELATED"/>
    <property type="match status" value="1"/>
</dbReference>
<evidence type="ECO:0000313" key="6">
    <source>
        <dbReference type="Proteomes" id="UP000823561"/>
    </source>
</evidence>
<evidence type="ECO:0000259" key="4">
    <source>
        <dbReference type="PROSITE" id="PS50002"/>
    </source>
</evidence>
<feature type="region of interest" description="Disordered" evidence="3">
    <location>
        <begin position="102"/>
        <end position="142"/>
    </location>
</feature>
<dbReference type="Proteomes" id="UP000823561">
    <property type="component" value="Chromosome 5"/>
</dbReference>
<keyword evidence="6" id="KW-1185">Reference proteome</keyword>
<feature type="region of interest" description="Disordered" evidence="3">
    <location>
        <begin position="579"/>
        <end position="658"/>
    </location>
</feature>
<evidence type="ECO:0000256" key="2">
    <source>
        <dbReference type="PROSITE-ProRule" id="PRU00192"/>
    </source>
</evidence>
<dbReference type="InterPro" id="IPR040325">
    <property type="entry name" value="RIMBP1/2/3"/>
</dbReference>
<dbReference type="AlphaFoldDB" id="A0AAV6H0A4"/>
<feature type="compositionally biased region" description="Low complexity" evidence="3">
    <location>
        <begin position="605"/>
        <end position="630"/>
    </location>
</feature>
<comment type="caution">
    <text evidence="5">The sequence shown here is derived from an EMBL/GenBank/DDBJ whole genome shotgun (WGS) entry which is preliminary data.</text>
</comment>